<dbReference type="AlphaFoldDB" id="V4LV28"/>
<organism evidence="2 3">
    <name type="scientific">Eutrema salsugineum</name>
    <name type="common">Saltwater cress</name>
    <name type="synonym">Sisymbrium salsugineum</name>
    <dbReference type="NCBI Taxonomy" id="72664"/>
    <lineage>
        <taxon>Eukaryota</taxon>
        <taxon>Viridiplantae</taxon>
        <taxon>Streptophyta</taxon>
        <taxon>Embryophyta</taxon>
        <taxon>Tracheophyta</taxon>
        <taxon>Spermatophyta</taxon>
        <taxon>Magnoliopsida</taxon>
        <taxon>eudicotyledons</taxon>
        <taxon>Gunneridae</taxon>
        <taxon>Pentapetalae</taxon>
        <taxon>rosids</taxon>
        <taxon>malvids</taxon>
        <taxon>Brassicales</taxon>
        <taxon>Brassicaceae</taxon>
        <taxon>Eutremeae</taxon>
        <taxon>Eutrema</taxon>
    </lineage>
</organism>
<dbReference type="InterPro" id="IPR011043">
    <property type="entry name" value="Gal_Oxase/kelch_b-propeller"/>
</dbReference>
<dbReference type="PROSITE" id="PS50181">
    <property type="entry name" value="FBOX"/>
    <property type="match status" value="1"/>
</dbReference>
<dbReference type="InterPro" id="IPR050796">
    <property type="entry name" value="SCF_F-box_component"/>
</dbReference>
<dbReference type="STRING" id="72664.V4LV28"/>
<dbReference type="SUPFAM" id="SSF81383">
    <property type="entry name" value="F-box domain"/>
    <property type="match status" value="1"/>
</dbReference>
<dbReference type="SMART" id="SM00256">
    <property type="entry name" value="FBOX"/>
    <property type="match status" value="1"/>
</dbReference>
<dbReference type="Gene3D" id="1.20.1280.50">
    <property type="match status" value="1"/>
</dbReference>
<protein>
    <recommendedName>
        <fullName evidence="1">F-box domain-containing protein</fullName>
    </recommendedName>
</protein>
<dbReference type="Proteomes" id="UP000030689">
    <property type="component" value="Unassembled WGS sequence"/>
</dbReference>
<dbReference type="CDD" id="cd22157">
    <property type="entry name" value="F-box_AtFBW1-like"/>
    <property type="match status" value="1"/>
</dbReference>
<dbReference type="OMA" id="VICAHYL"/>
<feature type="domain" description="F-box" evidence="1">
    <location>
        <begin position="6"/>
        <end position="53"/>
    </location>
</feature>
<sequence>MISSKQRSSLLLPFELVEEILYRLPFETLGRFKSICKHWYALINDKRFIYKYLDLSKERSIQNDHETSQLFDPETKAVSNELHSLLYSKMIHCHGLLLCKCLETLRCSYTMKLAVWNPILRQFKWIKPSNSRKFFDVYGFGYDNVSQIEIYEFKSKLWRSVDTILDCDALRKSVSMNGNMYWIAQKGRVNSEIEIFIQSFDFSTEMFKPICCVPIPKGIVSSVPFDHKLLLSGLGGHRLSLFHQHNDVEVKVWVTSKVTDGINVSWSKYFNVTIDPSILHSISTFSIPEYFTLKNNKIMLLCEETDIKKKCMYTSIYEMGEGEIKKQVTMRGQKIWCNVYVPSLVPVPE</sequence>
<dbReference type="PANTHER" id="PTHR31672">
    <property type="entry name" value="BNACNNG10540D PROTEIN"/>
    <property type="match status" value="1"/>
</dbReference>
<reference evidence="2 3" key="1">
    <citation type="journal article" date="2013" name="Front. Plant Sci.">
        <title>The Reference Genome of the Halophytic Plant Eutrema salsugineum.</title>
        <authorList>
            <person name="Yang R."/>
            <person name="Jarvis D.E."/>
            <person name="Chen H."/>
            <person name="Beilstein M.A."/>
            <person name="Grimwood J."/>
            <person name="Jenkins J."/>
            <person name="Shu S."/>
            <person name="Prochnik S."/>
            <person name="Xin M."/>
            <person name="Ma C."/>
            <person name="Schmutz J."/>
            <person name="Wing R.A."/>
            <person name="Mitchell-Olds T."/>
            <person name="Schumaker K.S."/>
            <person name="Wang X."/>
        </authorList>
    </citation>
    <scope>NUCLEOTIDE SEQUENCE [LARGE SCALE GENOMIC DNA]</scope>
</reference>
<evidence type="ECO:0000259" key="1">
    <source>
        <dbReference type="PROSITE" id="PS50181"/>
    </source>
</evidence>
<gene>
    <name evidence="2" type="ORF">EUTSA_v10000601mg</name>
</gene>
<keyword evidence="3" id="KW-1185">Reference proteome</keyword>
<proteinExistence type="predicted"/>
<dbReference type="EMBL" id="KI517426">
    <property type="protein sequence ID" value="ESQ46352.1"/>
    <property type="molecule type" value="Genomic_DNA"/>
</dbReference>
<accession>V4LV28</accession>
<dbReference type="Gramene" id="ESQ46352">
    <property type="protein sequence ID" value="ESQ46352"/>
    <property type="gene ID" value="EUTSA_v10000601mg"/>
</dbReference>
<dbReference type="KEGG" id="eus:EUTSA_v10000601mg"/>
<dbReference type="SUPFAM" id="SSF50965">
    <property type="entry name" value="Galactose oxidase, central domain"/>
    <property type="match status" value="1"/>
</dbReference>
<evidence type="ECO:0000313" key="2">
    <source>
        <dbReference type="EMBL" id="ESQ46352.1"/>
    </source>
</evidence>
<dbReference type="InterPro" id="IPR001810">
    <property type="entry name" value="F-box_dom"/>
</dbReference>
<evidence type="ECO:0000313" key="3">
    <source>
        <dbReference type="Proteomes" id="UP000030689"/>
    </source>
</evidence>
<name>V4LV28_EUTSA</name>
<dbReference type="Pfam" id="PF00646">
    <property type="entry name" value="F-box"/>
    <property type="match status" value="1"/>
</dbReference>
<dbReference type="InterPro" id="IPR006527">
    <property type="entry name" value="F-box-assoc_dom_typ1"/>
</dbReference>
<dbReference type="Pfam" id="PF07734">
    <property type="entry name" value="FBA_1"/>
    <property type="match status" value="1"/>
</dbReference>
<dbReference type="NCBIfam" id="TIGR01640">
    <property type="entry name" value="F_box_assoc_1"/>
    <property type="match status" value="1"/>
</dbReference>
<dbReference type="InterPro" id="IPR036047">
    <property type="entry name" value="F-box-like_dom_sf"/>
</dbReference>
<dbReference type="InterPro" id="IPR017451">
    <property type="entry name" value="F-box-assoc_interact_dom"/>
</dbReference>
<dbReference type="PANTHER" id="PTHR31672:SF13">
    <property type="entry name" value="F-BOX PROTEIN CPR30-LIKE"/>
    <property type="match status" value="1"/>
</dbReference>